<dbReference type="SUPFAM" id="SSF52540">
    <property type="entry name" value="P-loop containing nucleoside triphosphate hydrolases"/>
    <property type="match status" value="1"/>
</dbReference>
<dbReference type="GO" id="GO:0006730">
    <property type="term" value="P:one-carbon metabolic process"/>
    <property type="evidence" value="ECO:0007669"/>
    <property type="project" value="UniProtKB-KW"/>
</dbReference>
<name>A0A8H4WPH7_9HYPO</name>
<keyword evidence="2 6" id="KW-0479">Metal-binding</keyword>
<dbReference type="GO" id="GO:0031683">
    <property type="term" value="F:G-protein beta/gamma-subunit complex binding"/>
    <property type="evidence" value="ECO:0007669"/>
    <property type="project" value="InterPro"/>
</dbReference>
<keyword evidence="4" id="KW-0342">GTP-binding</keyword>
<dbReference type="InterPro" id="IPR020630">
    <property type="entry name" value="THF_DH/CycHdrlase_cat_dom"/>
</dbReference>
<dbReference type="Gene3D" id="3.40.50.10860">
    <property type="entry name" value="Leucine Dehydrogenase, chain A, domain 1"/>
    <property type="match status" value="1"/>
</dbReference>
<dbReference type="FunFam" id="3.40.50.300:FF:000720">
    <property type="entry name" value="Guanine nucleotide-binding protein G(k) subunit alpha"/>
    <property type="match status" value="1"/>
</dbReference>
<sequence length="679" mass="77495">MEGIELLTLPLAFQNRSASLLTGDLVVRDIERWCHRKADKGGIEPVMAVVYFNTGPDAVDYVKIKAHVAARAGVSYCVYEMPVDASTIEVMSQVKELNANPQIHGILIQRPLPHHLNEPKIMGYIDPVKNIEEYDKGQVDNIAADALVRLLARYGLLESAQQARIHIAGFGNIITKEFINQMKRQFPYVSASKDFDLSYDASQHKHEALEKEIQRPRTSIIISELHRGPGFIKASMVKPEVSVLVDLGFYVTEKGVIGDVSHSLFDRSDLAIAPTPGGVLPILLWVMMERTIKARQMITKEEVRGCCCLTIYPAEAEARTRVIDRYLAAESQRRKRQLKIILFGDEHSKTLFLKQTRLLELPLCSDKRTNIRVEARRFIASICRECLLIVDECAGFPEWINVHPVLGRVKELVSHQEPESEEAVESMANLYCDDELRLALKQFGHNLENIERRFLNDRFPHILTCPCTANGNLSKLLQRIFAPEYIPTEHDWFHFDQRRLEPVAQEALVRRDSYTLRFLQITDRSTQRRKWIHVLVDNAACLLFISDLAIYDQSLLEDETMNRLHEDLMLFSSLVNSRWFTQTPFFVILANVSVFRNTILQSPLSKWFPQFEGGSDGDAALEFIKDRFQELAKANQNVYIHVEDIYSAEGVVAAIETMEDTSLRNVLMELGMPPEKCEA</sequence>
<dbReference type="InterPro" id="IPR020631">
    <property type="entry name" value="THF_DH/CycHdrlase_NAD-bd_dom"/>
</dbReference>
<evidence type="ECO:0000256" key="4">
    <source>
        <dbReference type="ARBA" id="ARBA00023134"/>
    </source>
</evidence>
<dbReference type="Gene3D" id="3.40.50.300">
    <property type="entry name" value="P-loop containing nucleotide triphosphate hydrolases"/>
    <property type="match status" value="1"/>
</dbReference>
<keyword evidence="10" id="KW-1185">Reference proteome</keyword>
<feature type="domain" description="Tetrahydrofolate dehydrogenase/cyclohydrolase NAD(P)-binding" evidence="8">
    <location>
        <begin position="146"/>
        <end position="296"/>
    </location>
</feature>
<evidence type="ECO:0000313" key="9">
    <source>
        <dbReference type="EMBL" id="KAF4946008.1"/>
    </source>
</evidence>
<evidence type="ECO:0000313" key="10">
    <source>
        <dbReference type="Proteomes" id="UP000604273"/>
    </source>
</evidence>
<dbReference type="EMBL" id="JABFAI010000342">
    <property type="protein sequence ID" value="KAF4946008.1"/>
    <property type="molecule type" value="Genomic_DNA"/>
</dbReference>
<dbReference type="GO" id="GO:0005525">
    <property type="term" value="F:GTP binding"/>
    <property type="evidence" value="ECO:0007669"/>
    <property type="project" value="UniProtKB-KW"/>
</dbReference>
<dbReference type="GO" id="GO:0003924">
    <property type="term" value="F:GTPase activity"/>
    <property type="evidence" value="ECO:0007669"/>
    <property type="project" value="InterPro"/>
</dbReference>
<dbReference type="GO" id="GO:0046872">
    <property type="term" value="F:metal ion binding"/>
    <property type="evidence" value="ECO:0007669"/>
    <property type="project" value="UniProtKB-KW"/>
</dbReference>
<dbReference type="InterPro" id="IPR027417">
    <property type="entry name" value="P-loop_NTPase"/>
</dbReference>
<dbReference type="PRINTS" id="PR00085">
    <property type="entry name" value="THFDHDRGNASE"/>
</dbReference>
<keyword evidence="1" id="KW-0554">One-carbon metabolism</keyword>
<dbReference type="PANTHER" id="PTHR10218:SF302">
    <property type="entry name" value="GUANINE NUCLEOTIDE-BINDING PROTEIN ALPHA-5 SUBUNIT"/>
    <property type="match status" value="1"/>
</dbReference>
<dbReference type="OrthoDB" id="9992527at2759"/>
<dbReference type="Pfam" id="PF02882">
    <property type="entry name" value="THF_DHG_CYH_C"/>
    <property type="match status" value="1"/>
</dbReference>
<dbReference type="Pfam" id="PF00503">
    <property type="entry name" value="G-alpha"/>
    <property type="match status" value="1"/>
</dbReference>
<accession>A0A8H4WPH7</accession>
<evidence type="ECO:0000259" key="8">
    <source>
        <dbReference type="Pfam" id="PF02882"/>
    </source>
</evidence>
<dbReference type="Pfam" id="PF00763">
    <property type="entry name" value="THF_DHG_CYH"/>
    <property type="match status" value="1"/>
</dbReference>
<keyword evidence="3" id="KW-0547">Nucleotide-binding</keyword>
<dbReference type="Gene3D" id="3.40.50.720">
    <property type="entry name" value="NAD(P)-binding Rossmann-like Domain"/>
    <property type="match status" value="1"/>
</dbReference>
<dbReference type="PROSITE" id="PS51882">
    <property type="entry name" value="G_ALPHA"/>
    <property type="match status" value="1"/>
</dbReference>
<evidence type="ECO:0000256" key="6">
    <source>
        <dbReference type="PIRSR" id="PIRSR601019-2"/>
    </source>
</evidence>
<organism evidence="9 10">
    <name type="scientific">Fusarium gaditjirri</name>
    <dbReference type="NCBI Taxonomy" id="282569"/>
    <lineage>
        <taxon>Eukaryota</taxon>
        <taxon>Fungi</taxon>
        <taxon>Dikarya</taxon>
        <taxon>Ascomycota</taxon>
        <taxon>Pezizomycotina</taxon>
        <taxon>Sordariomycetes</taxon>
        <taxon>Hypocreomycetidae</taxon>
        <taxon>Hypocreales</taxon>
        <taxon>Nectriaceae</taxon>
        <taxon>Fusarium</taxon>
        <taxon>Fusarium nisikadoi species complex</taxon>
    </lineage>
</organism>
<dbReference type="PANTHER" id="PTHR10218">
    <property type="entry name" value="GTP-BINDING PROTEIN ALPHA SUBUNIT"/>
    <property type="match status" value="1"/>
</dbReference>
<feature type="domain" description="Tetrahydrofolate dehydrogenase/cyclohydrolase catalytic" evidence="7">
    <location>
        <begin position="24"/>
        <end position="132"/>
    </location>
</feature>
<comment type="caution">
    <text evidence="9">The sequence shown here is derived from an EMBL/GenBank/DDBJ whole genome shotgun (WGS) entry which is preliminary data.</text>
</comment>
<proteinExistence type="predicted"/>
<feature type="binding site" evidence="6">
    <location>
        <position position="350"/>
    </location>
    <ligand>
        <name>Mg(2+)</name>
        <dbReference type="ChEBI" id="CHEBI:18420"/>
    </ligand>
</feature>
<dbReference type="GO" id="GO:0007188">
    <property type="term" value="P:adenylate cyclase-modulating G protein-coupled receptor signaling pathway"/>
    <property type="evidence" value="ECO:0007669"/>
    <property type="project" value="TreeGrafter"/>
</dbReference>
<dbReference type="InterPro" id="IPR046346">
    <property type="entry name" value="Aminoacid_DH-like_N_sf"/>
</dbReference>
<reference evidence="9" key="2">
    <citation type="submission" date="2020-05" db="EMBL/GenBank/DDBJ databases">
        <authorList>
            <person name="Kim H.-S."/>
            <person name="Proctor R.H."/>
            <person name="Brown D.W."/>
        </authorList>
    </citation>
    <scope>NUCLEOTIDE SEQUENCE</scope>
    <source>
        <strain evidence="9">NRRL 45417</strain>
    </source>
</reference>
<evidence type="ECO:0000256" key="1">
    <source>
        <dbReference type="ARBA" id="ARBA00022563"/>
    </source>
</evidence>
<dbReference type="Gene3D" id="1.10.400.10">
    <property type="entry name" value="GI Alpha 1, domain 2-like"/>
    <property type="match status" value="1"/>
</dbReference>
<dbReference type="GO" id="GO:0005834">
    <property type="term" value="C:heterotrimeric G-protein complex"/>
    <property type="evidence" value="ECO:0007669"/>
    <property type="project" value="TreeGrafter"/>
</dbReference>
<dbReference type="SUPFAM" id="SSF53223">
    <property type="entry name" value="Aminoacid dehydrogenase-like, N-terminal domain"/>
    <property type="match status" value="1"/>
</dbReference>
<reference evidence="9" key="1">
    <citation type="journal article" date="2020" name="BMC Genomics">
        <title>Correction to: Identification and distribution of gene clusters required for synthesis of sphingolipid metabolism inhibitors in diverse species of the filamentous fungus Fusarium.</title>
        <authorList>
            <person name="Kim H.S."/>
            <person name="Lohmar J.M."/>
            <person name="Busman M."/>
            <person name="Brown D.W."/>
            <person name="Naumann T.A."/>
            <person name="Divon H.H."/>
            <person name="Lysoe E."/>
            <person name="Uhlig S."/>
            <person name="Proctor R.H."/>
        </authorList>
    </citation>
    <scope>NUCLEOTIDE SEQUENCE</scope>
    <source>
        <strain evidence="9">NRRL 45417</strain>
    </source>
</reference>
<evidence type="ECO:0000259" key="7">
    <source>
        <dbReference type="Pfam" id="PF00763"/>
    </source>
</evidence>
<dbReference type="InterPro" id="IPR001019">
    <property type="entry name" value="Gprotein_alpha_su"/>
</dbReference>
<dbReference type="SMART" id="SM00275">
    <property type="entry name" value="G_alpha"/>
    <property type="match status" value="1"/>
</dbReference>
<evidence type="ECO:0000256" key="5">
    <source>
        <dbReference type="ARBA" id="ARBA00023224"/>
    </source>
</evidence>
<dbReference type="InterPro" id="IPR000672">
    <property type="entry name" value="THF_DH/CycHdrlase"/>
</dbReference>
<gene>
    <name evidence="9" type="ORF">FGADI_11512</name>
</gene>
<dbReference type="InterPro" id="IPR011025">
    <property type="entry name" value="GproteinA_insert"/>
</dbReference>
<dbReference type="GO" id="GO:0005737">
    <property type="term" value="C:cytoplasm"/>
    <property type="evidence" value="ECO:0007669"/>
    <property type="project" value="TreeGrafter"/>
</dbReference>
<dbReference type="GO" id="GO:0004488">
    <property type="term" value="F:methylenetetrahydrofolate dehydrogenase (NADP+) activity"/>
    <property type="evidence" value="ECO:0007669"/>
    <property type="project" value="InterPro"/>
</dbReference>
<keyword evidence="6" id="KW-0460">Magnesium</keyword>
<protein>
    <submittedName>
        <fullName evidence="9">Uncharacterized protein</fullName>
    </submittedName>
</protein>
<dbReference type="Proteomes" id="UP000604273">
    <property type="component" value="Unassembled WGS sequence"/>
</dbReference>
<evidence type="ECO:0000256" key="3">
    <source>
        <dbReference type="ARBA" id="ARBA00022741"/>
    </source>
</evidence>
<keyword evidence="5" id="KW-0807">Transducer</keyword>
<dbReference type="GO" id="GO:0001664">
    <property type="term" value="F:G protein-coupled receptor binding"/>
    <property type="evidence" value="ECO:0007669"/>
    <property type="project" value="TreeGrafter"/>
</dbReference>
<evidence type="ECO:0000256" key="2">
    <source>
        <dbReference type="ARBA" id="ARBA00022723"/>
    </source>
</evidence>
<dbReference type="AlphaFoldDB" id="A0A8H4WPH7"/>